<evidence type="ECO:0000256" key="1">
    <source>
        <dbReference type="SAM" id="Coils"/>
    </source>
</evidence>
<dbReference type="VEuPathDB" id="PlasmoDB:Py17XNL_001401559"/>
<protein>
    <submittedName>
        <fullName evidence="3">Fam-b protein</fullName>
    </submittedName>
</protein>
<dbReference type="InterPro" id="IPR006484">
    <property type="entry name" value="PYST_B"/>
</dbReference>
<name>A0A4V0KJZ1_PLAYE</name>
<dbReference type="VEuPathDB" id="PlasmoDB:PY17X_0846801"/>
<organism evidence="3 4">
    <name type="scientific">Plasmodium yoelii</name>
    <dbReference type="NCBI Taxonomy" id="5861"/>
    <lineage>
        <taxon>Eukaryota</taxon>
        <taxon>Sar</taxon>
        <taxon>Alveolata</taxon>
        <taxon>Apicomplexa</taxon>
        <taxon>Aconoidasida</taxon>
        <taxon>Haemosporida</taxon>
        <taxon>Plasmodiidae</taxon>
        <taxon>Plasmodium</taxon>
        <taxon>Plasmodium (Vinckeia)</taxon>
    </lineage>
</organism>
<accession>A0A4V0KJZ1</accession>
<dbReference type="VEuPathDB" id="PlasmoDB:PYYM_0008600"/>
<dbReference type="GeneID" id="55210852"/>
<proteinExistence type="predicted"/>
<dbReference type="Pfam" id="PF09592">
    <property type="entry name" value="DUF2031"/>
    <property type="match status" value="1"/>
</dbReference>
<evidence type="ECO:0000256" key="2">
    <source>
        <dbReference type="SAM" id="Phobius"/>
    </source>
</evidence>
<dbReference type="KEGG" id="pyo:PY17X_0846801"/>
<dbReference type="OrthoDB" id="373220at2759"/>
<gene>
    <name evidence="3" type="ORF">PY17X_0846801</name>
</gene>
<feature type="coiled-coil region" evidence="1">
    <location>
        <begin position="121"/>
        <end position="159"/>
    </location>
</feature>
<dbReference type="AlphaFoldDB" id="A0A4V0KJZ1"/>
<dbReference type="EMBL" id="LM993662">
    <property type="protein sequence ID" value="VTZ77934.1"/>
    <property type="molecule type" value="Genomic_DNA"/>
</dbReference>
<reference evidence="3 4" key="1">
    <citation type="journal article" date="2014" name="BMC Biol.">
        <title>A comprehensive evaluation of rodent malaria parasite genomes and gene expression.</title>
        <authorList>
            <person name="Otto T.D."/>
            <person name="Bohme U."/>
            <person name="Jackson A.P."/>
            <person name="Hunt M."/>
            <person name="Franke-Fayard B."/>
            <person name="Hoeijmakers W.A."/>
            <person name="Religa A.A."/>
            <person name="Robertson L."/>
            <person name="Sanders M."/>
            <person name="Ogun S.A."/>
            <person name="Cunningham D."/>
            <person name="Erhart A."/>
            <person name="Billker O."/>
            <person name="Khan S.M."/>
            <person name="Stunnenberg H.G."/>
            <person name="Langhorne J."/>
            <person name="Holder A.A."/>
            <person name="Waters A.P."/>
            <person name="Newbold C.I."/>
            <person name="Pain A."/>
            <person name="Berriman M."/>
            <person name="Janse C.J."/>
        </authorList>
    </citation>
    <scope>NUCLEOTIDE SEQUENCE [LARGE SCALE GENOMIC DNA]</scope>
    <source>
        <strain evidence="3 4">17X</strain>
    </source>
</reference>
<keyword evidence="2" id="KW-1133">Transmembrane helix</keyword>
<feature type="transmembrane region" description="Helical" evidence="2">
    <location>
        <begin position="207"/>
        <end position="230"/>
    </location>
</feature>
<keyword evidence="2" id="KW-0472">Membrane</keyword>
<evidence type="ECO:0000313" key="3">
    <source>
        <dbReference type="EMBL" id="VTZ77934.1"/>
    </source>
</evidence>
<evidence type="ECO:0000313" key="4">
    <source>
        <dbReference type="Proteomes" id="UP000072874"/>
    </source>
</evidence>
<keyword evidence="1" id="KW-0175">Coiled coil</keyword>
<keyword evidence="2" id="KW-0812">Transmembrane</keyword>
<dbReference type="RefSeq" id="XP_034493475.1">
    <property type="nucleotide sequence ID" value="XM_034637520.1"/>
</dbReference>
<dbReference type="VEuPathDB" id="PlasmoDB:PY01770"/>
<sequence>MRVSILKFVFFSIIICFFEYVKNLIKINYTHVNKYFISFQELYYINERNIYHERNITNFRNNRILGDTDNRFDLNYYYESTLSLANQLNEYNDDDEEIKYLRNIIDSHVKKHKENNTLPDLNSLDKRTKKLIDELHKEIEETKKELDNIKNNKLAIELIQNNPVSEEDFKQLKNERNIVGTEHYGVDSNIENESKTKRKLTKLTKKLMVRGVLLTLLVLSLLVPGLIYFVFVIMNVVLSIEIIIECCKYVKFFFKEYKSYKKKKKSR</sequence>
<dbReference type="NCBIfam" id="TIGR01597">
    <property type="entry name" value="PYST-B"/>
    <property type="match status" value="1"/>
</dbReference>
<dbReference type="Proteomes" id="UP000072874">
    <property type="component" value="Chromosome 8"/>
</dbReference>